<gene>
    <name evidence="2" type="ORF">SAMN05216289_10247</name>
</gene>
<sequence>MGLPAVCSVHAAASIHRGETKSMDQKKQIKAFVLENYLFTDDESALADGDSLIRDGIVDSTGMLELIGHLEETYAIKVENAEMIPANFDSIDSIAAFVARKSPA</sequence>
<dbReference type="PROSITE" id="PS50075">
    <property type="entry name" value="CARRIER"/>
    <property type="match status" value="1"/>
</dbReference>
<evidence type="ECO:0000259" key="1">
    <source>
        <dbReference type="PROSITE" id="PS50075"/>
    </source>
</evidence>
<evidence type="ECO:0000313" key="3">
    <source>
        <dbReference type="Proteomes" id="UP000198575"/>
    </source>
</evidence>
<dbReference type="Proteomes" id="UP000198575">
    <property type="component" value="Unassembled WGS sequence"/>
</dbReference>
<dbReference type="STRING" id="578942.SAMN05216289_10247"/>
<evidence type="ECO:0000313" key="2">
    <source>
        <dbReference type="EMBL" id="SFN00076.1"/>
    </source>
</evidence>
<feature type="domain" description="Carrier" evidence="1">
    <location>
        <begin position="24"/>
        <end position="102"/>
    </location>
</feature>
<accession>A0A1I4VG27</accession>
<organism evidence="2 3">
    <name type="scientific">Dokdonella immobilis</name>
    <dbReference type="NCBI Taxonomy" id="578942"/>
    <lineage>
        <taxon>Bacteria</taxon>
        <taxon>Pseudomonadati</taxon>
        <taxon>Pseudomonadota</taxon>
        <taxon>Gammaproteobacteria</taxon>
        <taxon>Lysobacterales</taxon>
        <taxon>Rhodanobacteraceae</taxon>
        <taxon>Dokdonella</taxon>
    </lineage>
</organism>
<dbReference type="Gene3D" id="1.10.1200.10">
    <property type="entry name" value="ACP-like"/>
    <property type="match status" value="1"/>
</dbReference>
<proteinExistence type="predicted"/>
<dbReference type="EMBL" id="FOVF01000002">
    <property type="protein sequence ID" value="SFN00076.1"/>
    <property type="molecule type" value="Genomic_DNA"/>
</dbReference>
<dbReference type="InterPro" id="IPR036736">
    <property type="entry name" value="ACP-like_sf"/>
</dbReference>
<dbReference type="AlphaFoldDB" id="A0A1I4VG27"/>
<protein>
    <submittedName>
        <fullName evidence="2">Acyl carrier protein</fullName>
    </submittedName>
</protein>
<reference evidence="2 3" key="1">
    <citation type="submission" date="2016-10" db="EMBL/GenBank/DDBJ databases">
        <authorList>
            <person name="de Groot N.N."/>
        </authorList>
    </citation>
    <scope>NUCLEOTIDE SEQUENCE [LARGE SCALE GENOMIC DNA]</scope>
    <source>
        <strain evidence="2 3">CGMCC 1.7659</strain>
    </source>
</reference>
<dbReference type="InterPro" id="IPR009081">
    <property type="entry name" value="PP-bd_ACP"/>
</dbReference>
<name>A0A1I4VG27_9GAMM</name>
<keyword evidence="3" id="KW-1185">Reference proteome</keyword>
<dbReference type="SUPFAM" id="SSF47336">
    <property type="entry name" value="ACP-like"/>
    <property type="match status" value="1"/>
</dbReference>